<proteinExistence type="predicted"/>
<accession>A0A5F1YFB8</accession>
<reference evidence="1" key="1">
    <citation type="journal article" date="2019" name="PLoS Negl. Trop. Dis.">
        <title>Revisiting the worldwide diversity of Leptospira species in the environment.</title>
        <authorList>
            <person name="Vincent A.T."/>
            <person name="Schiettekatte O."/>
            <person name="Bourhy P."/>
            <person name="Veyrier F.J."/>
            <person name="Picardeau M."/>
        </authorList>
    </citation>
    <scope>NUCLEOTIDE SEQUENCE [LARGE SCALE GENOMIC DNA]</scope>
    <source>
        <strain evidence="1">201800299</strain>
    </source>
</reference>
<evidence type="ECO:0008006" key="3">
    <source>
        <dbReference type="Google" id="ProtNLM"/>
    </source>
</evidence>
<protein>
    <recommendedName>
        <fullName evidence="3">DUF4340 domain-containing protein</fullName>
    </recommendedName>
</protein>
<sequence length="319" mass="36374">MTGFNVFCLCVFLLSTDPFDLFKKTYANSDPIFPYSASSLERVQIGRKGHETVLEKRNGTWSVNVRGVSGRSDEKRISYFLNTILNLKKFSLLETDSGKREDYGLAGDQLGLEVETVSGDSSRFEIGISGTGGKGNVVRDVRTGEIWLVEENLISAVGRGDEEFFFSKFPFPENLDPYEIHTILIFSPSSPESVYEWKRIHTKKWEQVRGNRNDLCAKKECETWIEETLNVSANRILKKPFREKIIPLSADEGITVEFGTDSGSVYQFEWIGKTEHKEPIFKTETDSLFFVMEPDFLNRFREPVANEKPSFRSAHAVPF</sequence>
<gene>
    <name evidence="1" type="ORF">EHQ17_00725</name>
</gene>
<dbReference type="AlphaFoldDB" id="A0A5F1YFB8"/>
<dbReference type="RefSeq" id="WP_135592673.1">
    <property type="nucleotide sequence ID" value="NZ_RQEZ01000017.1"/>
</dbReference>
<dbReference type="Proteomes" id="UP000298277">
    <property type="component" value="Unassembled WGS sequence"/>
</dbReference>
<organism evidence="1 2">
    <name type="scientific">Leptospira gomenensis</name>
    <dbReference type="NCBI Taxonomy" id="2484974"/>
    <lineage>
        <taxon>Bacteria</taxon>
        <taxon>Pseudomonadati</taxon>
        <taxon>Spirochaetota</taxon>
        <taxon>Spirochaetia</taxon>
        <taxon>Leptospirales</taxon>
        <taxon>Leptospiraceae</taxon>
        <taxon>Leptospira</taxon>
    </lineage>
</organism>
<dbReference type="OrthoDB" id="345790at2"/>
<comment type="caution">
    <text evidence="1">The sequence shown here is derived from an EMBL/GenBank/DDBJ whole genome shotgun (WGS) entry which is preliminary data.</text>
</comment>
<evidence type="ECO:0000313" key="2">
    <source>
        <dbReference type="Proteomes" id="UP000298277"/>
    </source>
</evidence>
<keyword evidence="2" id="KW-1185">Reference proteome</keyword>
<name>A0A5F1YFB8_9LEPT</name>
<evidence type="ECO:0000313" key="1">
    <source>
        <dbReference type="EMBL" id="TGK38597.1"/>
    </source>
</evidence>
<dbReference type="EMBL" id="RQFA01000008">
    <property type="protein sequence ID" value="TGK38597.1"/>
    <property type="molecule type" value="Genomic_DNA"/>
</dbReference>